<dbReference type="NCBIfam" id="TIGR02098">
    <property type="entry name" value="MJ0042_CXXC"/>
    <property type="match status" value="1"/>
</dbReference>
<keyword evidence="2" id="KW-1133">Transmembrane helix</keyword>
<keyword evidence="4" id="KW-1185">Reference proteome</keyword>
<keyword evidence="2" id="KW-0472">Membrane</keyword>
<evidence type="ECO:0000313" key="3">
    <source>
        <dbReference type="EMBL" id="AZS49909.1"/>
    </source>
</evidence>
<dbReference type="InterPro" id="IPR021834">
    <property type="entry name" value="DUF3426"/>
</dbReference>
<organism evidence="3 4">
    <name type="scientific">Entomomonas moraniae</name>
    <dbReference type="NCBI Taxonomy" id="2213226"/>
    <lineage>
        <taxon>Bacteria</taxon>
        <taxon>Pseudomonadati</taxon>
        <taxon>Pseudomonadota</taxon>
        <taxon>Gammaproteobacteria</taxon>
        <taxon>Pseudomonadales</taxon>
        <taxon>Pseudomonadaceae</taxon>
        <taxon>Entomomonas</taxon>
    </lineage>
</organism>
<proteinExistence type="predicted"/>
<evidence type="ECO:0000256" key="1">
    <source>
        <dbReference type="SAM" id="MobiDB-lite"/>
    </source>
</evidence>
<dbReference type="KEGG" id="emo:DM558_03570"/>
<dbReference type="InterPro" id="IPR011723">
    <property type="entry name" value="Znf/thioredoxin_put"/>
</dbReference>
<dbReference type="AlphaFoldDB" id="A0A3Q9JJX0"/>
<sequence length="400" mass="44680">MSTKFIVECPDCKVRFFVTEDLLATAYGVLRCGFCSHVFNGKEYIVYQTLDVGPKQAKVTESAPIHSKKSNQDDTIVPPQKQPEDTPDYWSGVVDTLSSFSVNFNAVDGNEKPISKKEEDRLPSYPPQDSQTLIEESSSPASSEVDLNYVDPDIVERIEHIDFDHLLVLEEQALLAKKANAGSLLVEEKIEEKQGVDDFPLSVISKDYNEGDTEPKDIYGNSLKKVSYSDFVLEAPLPKKIRKSTFVWGGLSFLAVLFLAGQYVRFIAPDMALHEESRALAEKVCSLLLCDIPPLVDVGKIKTNQLVVSESSRLENVLNVDAIIENNLKIAQPYPIVELRFTDLNGQPIASRRFLPNEYMGSDVVQNDQMQPNSPTYISFEVIDPGETAVGYSLYYYPAN</sequence>
<accession>A0A3Q9JJX0</accession>
<dbReference type="RefSeq" id="WP_127162080.1">
    <property type="nucleotide sequence ID" value="NZ_CP029822.1"/>
</dbReference>
<dbReference type="Pfam" id="PF11906">
    <property type="entry name" value="DUF3426"/>
    <property type="match status" value="1"/>
</dbReference>
<evidence type="ECO:0000313" key="4">
    <source>
        <dbReference type="Proteomes" id="UP000273143"/>
    </source>
</evidence>
<feature type="compositionally biased region" description="Basic and acidic residues" evidence="1">
    <location>
        <begin position="111"/>
        <end position="122"/>
    </location>
</feature>
<feature type="region of interest" description="Disordered" evidence="1">
    <location>
        <begin position="111"/>
        <end position="145"/>
    </location>
</feature>
<keyword evidence="2" id="KW-0812">Transmembrane</keyword>
<reference evidence="4" key="1">
    <citation type="submission" date="2018-06" db="EMBL/GenBank/DDBJ databases">
        <title>Complete genome of Pseudomonas insecticola strain QZS01.</title>
        <authorList>
            <person name="Wang J."/>
            <person name="Su Q."/>
        </authorList>
    </citation>
    <scope>NUCLEOTIDE SEQUENCE [LARGE SCALE GENOMIC DNA]</scope>
    <source>
        <strain evidence="4">QZS01</strain>
    </source>
</reference>
<feature type="compositionally biased region" description="Polar residues" evidence="1">
    <location>
        <begin position="127"/>
        <end position="142"/>
    </location>
</feature>
<dbReference type="EMBL" id="CP029822">
    <property type="protein sequence ID" value="AZS49909.1"/>
    <property type="molecule type" value="Genomic_DNA"/>
</dbReference>
<dbReference type="Proteomes" id="UP000273143">
    <property type="component" value="Chromosome"/>
</dbReference>
<evidence type="ECO:0000256" key="2">
    <source>
        <dbReference type="SAM" id="Phobius"/>
    </source>
</evidence>
<name>A0A3Q9JJX0_9GAMM</name>
<protein>
    <submittedName>
        <fullName evidence="3">DUF3426 domain-containing protein</fullName>
    </submittedName>
</protein>
<feature type="region of interest" description="Disordered" evidence="1">
    <location>
        <begin position="61"/>
        <end position="87"/>
    </location>
</feature>
<feature type="transmembrane region" description="Helical" evidence="2">
    <location>
        <begin position="246"/>
        <end position="268"/>
    </location>
</feature>
<gene>
    <name evidence="3" type="ORF">DM558_03570</name>
</gene>